<evidence type="ECO:0000313" key="1">
    <source>
        <dbReference type="EMBL" id="CAB4576146.1"/>
    </source>
</evidence>
<dbReference type="AlphaFoldDB" id="A0A6J6EJZ4"/>
<proteinExistence type="predicted"/>
<dbReference type="EMBL" id="CAEZTV010000021">
    <property type="protein sequence ID" value="CAB4576146.1"/>
    <property type="molecule type" value="Genomic_DNA"/>
</dbReference>
<protein>
    <submittedName>
        <fullName evidence="1">Unannotated protein</fullName>
    </submittedName>
</protein>
<reference evidence="1" key="1">
    <citation type="submission" date="2020-05" db="EMBL/GenBank/DDBJ databases">
        <authorList>
            <person name="Chiriac C."/>
            <person name="Salcher M."/>
            <person name="Ghai R."/>
            <person name="Kavagutti S V."/>
        </authorList>
    </citation>
    <scope>NUCLEOTIDE SEQUENCE</scope>
</reference>
<name>A0A6J6EJZ4_9ZZZZ</name>
<organism evidence="1">
    <name type="scientific">freshwater metagenome</name>
    <dbReference type="NCBI Taxonomy" id="449393"/>
    <lineage>
        <taxon>unclassified sequences</taxon>
        <taxon>metagenomes</taxon>
        <taxon>ecological metagenomes</taxon>
    </lineage>
</organism>
<gene>
    <name evidence="1" type="ORF">UFOPK1747_00259</name>
</gene>
<sequence length="145" mass="15862">MPPFLLTITTPFRLNKYETEPGSAIFPPFLVTATRTSDAARLRLSERHSINNATPPVPYPSYIIVSHSLPPVSSPAPLFTARSILSAGTEFFFAFAIASKRVGLPDTSAPPDRAETSIALINLAKFFARRESIIAFLCFVVAHLE</sequence>
<accession>A0A6J6EJZ4</accession>